<proteinExistence type="predicted"/>
<feature type="transmembrane region" description="Helical" evidence="1">
    <location>
        <begin position="65"/>
        <end position="85"/>
    </location>
</feature>
<dbReference type="KEGG" id="smoo:SMONO_v1c01930"/>
<dbReference type="RefSeq" id="WP_101780495.1">
    <property type="nucleotide sequence ID" value="NZ_CP025543.1"/>
</dbReference>
<keyword evidence="1" id="KW-1133">Transmembrane helix</keyword>
<evidence type="ECO:0000256" key="1">
    <source>
        <dbReference type="SAM" id="Phobius"/>
    </source>
</evidence>
<organism evidence="2 3">
    <name type="scientific">Spiroplasma monobiae MQ-1</name>
    <dbReference type="NCBI Taxonomy" id="1336748"/>
    <lineage>
        <taxon>Bacteria</taxon>
        <taxon>Bacillati</taxon>
        <taxon>Mycoplasmatota</taxon>
        <taxon>Mollicutes</taxon>
        <taxon>Entomoplasmatales</taxon>
        <taxon>Spiroplasmataceae</taxon>
        <taxon>Spiroplasma</taxon>
    </lineage>
</organism>
<evidence type="ECO:0000313" key="3">
    <source>
        <dbReference type="Proteomes" id="UP000234790"/>
    </source>
</evidence>
<sequence>MLLVQLNSDMSLSTFWTLFAFGVAGLILGICSTIFFINFKRSKKVEKDSFKTITTKFKIFRFWQYYGIFTLATVGYLMALIFLGICLGEVI</sequence>
<dbReference type="Proteomes" id="UP000234790">
    <property type="component" value="Chromosome"/>
</dbReference>
<keyword evidence="1" id="KW-0812">Transmembrane</keyword>
<keyword evidence="3" id="KW-1185">Reference proteome</keyword>
<dbReference type="OrthoDB" id="390208at2"/>
<evidence type="ECO:0000313" key="2">
    <source>
        <dbReference type="EMBL" id="AUM62444.1"/>
    </source>
</evidence>
<evidence type="ECO:0008006" key="4">
    <source>
        <dbReference type="Google" id="ProtNLM"/>
    </source>
</evidence>
<accession>A0A2K9LXJ9</accession>
<protein>
    <recommendedName>
        <fullName evidence="4">Transmembrane protein</fullName>
    </recommendedName>
</protein>
<reference evidence="2 3" key="1">
    <citation type="submission" date="2017-12" db="EMBL/GenBank/DDBJ databases">
        <title>Complete genome sequence of Spiroplasma monobiae MQ-1 (ATCC 33825).</title>
        <authorList>
            <person name="Tsai Y.-M."/>
            <person name="Lo W.-S."/>
            <person name="Wu P.-S."/>
            <person name="Cho S.-T."/>
            <person name="Kuo C.-H."/>
        </authorList>
    </citation>
    <scope>NUCLEOTIDE SEQUENCE [LARGE SCALE GENOMIC DNA]</scope>
    <source>
        <strain evidence="2 3">MQ-1</strain>
    </source>
</reference>
<gene>
    <name evidence="2" type="ORF">SMONO_v1c01930</name>
</gene>
<feature type="transmembrane region" description="Helical" evidence="1">
    <location>
        <begin position="15"/>
        <end position="37"/>
    </location>
</feature>
<dbReference type="EMBL" id="CP025543">
    <property type="protein sequence ID" value="AUM62444.1"/>
    <property type="molecule type" value="Genomic_DNA"/>
</dbReference>
<name>A0A2K9LXJ9_SPISQ</name>
<keyword evidence="1" id="KW-0472">Membrane</keyword>
<dbReference type="AlphaFoldDB" id="A0A2K9LXJ9"/>